<dbReference type="AlphaFoldDB" id="A0A7W6NJE1"/>
<evidence type="ECO:0000313" key="2">
    <source>
        <dbReference type="Proteomes" id="UP000528286"/>
    </source>
</evidence>
<name>A0A7W6NJE1_9HYPH</name>
<dbReference type="RefSeq" id="WP_281375652.1">
    <property type="nucleotide sequence ID" value="NZ_JACIEZ010000001.1"/>
</dbReference>
<evidence type="ECO:0000313" key="1">
    <source>
        <dbReference type="EMBL" id="MBB4063638.1"/>
    </source>
</evidence>
<accession>A0A7W6NJE1</accession>
<reference evidence="1 2" key="1">
    <citation type="submission" date="2020-08" db="EMBL/GenBank/DDBJ databases">
        <title>Genomic Encyclopedia of Type Strains, Phase IV (KMG-IV): sequencing the most valuable type-strain genomes for metagenomic binning, comparative biology and taxonomic classification.</title>
        <authorList>
            <person name="Goeker M."/>
        </authorList>
    </citation>
    <scope>NUCLEOTIDE SEQUENCE [LARGE SCALE GENOMIC DNA]</scope>
    <source>
        <strain evidence="1 2">DSM 29853</strain>
    </source>
</reference>
<keyword evidence="2" id="KW-1185">Reference proteome</keyword>
<proteinExistence type="predicted"/>
<organism evidence="1 2">
    <name type="scientific">Gellertiella hungarica</name>
    <dbReference type="NCBI Taxonomy" id="1572859"/>
    <lineage>
        <taxon>Bacteria</taxon>
        <taxon>Pseudomonadati</taxon>
        <taxon>Pseudomonadota</taxon>
        <taxon>Alphaproteobacteria</taxon>
        <taxon>Hyphomicrobiales</taxon>
        <taxon>Rhizobiaceae</taxon>
        <taxon>Gellertiella</taxon>
    </lineage>
</organism>
<sequence>MASTARVLILSIIAGLVVWAASFGAISMARLDQQETQEAAR</sequence>
<comment type="caution">
    <text evidence="1">The sequence shown here is derived from an EMBL/GenBank/DDBJ whole genome shotgun (WGS) entry which is preliminary data.</text>
</comment>
<dbReference type="Proteomes" id="UP000528286">
    <property type="component" value="Unassembled WGS sequence"/>
</dbReference>
<dbReference type="EMBL" id="JACIEZ010000001">
    <property type="protein sequence ID" value="MBB4063638.1"/>
    <property type="molecule type" value="Genomic_DNA"/>
</dbReference>
<gene>
    <name evidence="1" type="ORF">GGR23_000799</name>
</gene>
<protein>
    <submittedName>
        <fullName evidence="1">Uncharacterized protein</fullName>
    </submittedName>
</protein>